<sequence length="468" mass="51917">MGRLFVFSIFILWIVIGLHALFAVAAPFSGNWSIKTKDTKSLTPRTTQVAISRRGILTILDLPILIPSLPPSAISTAIATGVGPPTSSEALKVPASIQRYFPDITGTVSSLSMPIVNITSTRTLWTTLQTNKLPQIEAKVITNFQNDPQQVSAHVPVRYVHGLPQTSTEPAQDHTSLKRLKPRAYVTKTIVYTITEAVYVATPTSKPKSKSTPPPPTQPTKGVENPSCNGLYRYPTNHTTRDQIPIYYYFDYNLAVHHINKYCNEYLKSLPGDHNQGGLKPLQVGTPKDRDSFTIGVYWPPTLPGAKPQAEICVYTFQSILLDGCDGNDPRNPLNWKGGGTYFSVDIDGTYRKQIYYSMKAIGKRKGLITQRTLQCSQQTNNGVAKMYMRGAGWAGDEKLANLNIDVTNACGKVLENWRPVSLINEPGSFEWEVYFRIPVERQACFLGVVRGSYGDEVECREVSWLGV</sequence>
<dbReference type="Pfam" id="PF18647">
    <property type="entry name" value="Fungal_lectin_2"/>
    <property type="match status" value="1"/>
</dbReference>
<protein>
    <submittedName>
        <fullName evidence="2">Uncharacterized protein</fullName>
    </submittedName>
</protein>
<evidence type="ECO:0000313" key="2">
    <source>
        <dbReference type="EMBL" id="KAK6501473.1"/>
    </source>
</evidence>
<organism evidence="2 3">
    <name type="scientific">Arthrobotrys musiformis</name>
    <dbReference type="NCBI Taxonomy" id="47236"/>
    <lineage>
        <taxon>Eukaryota</taxon>
        <taxon>Fungi</taxon>
        <taxon>Dikarya</taxon>
        <taxon>Ascomycota</taxon>
        <taxon>Pezizomycotina</taxon>
        <taxon>Orbiliomycetes</taxon>
        <taxon>Orbiliales</taxon>
        <taxon>Orbiliaceae</taxon>
        <taxon>Arthrobotrys</taxon>
    </lineage>
</organism>
<dbReference type="EMBL" id="JAVHJL010000006">
    <property type="protein sequence ID" value="KAK6501473.1"/>
    <property type="molecule type" value="Genomic_DNA"/>
</dbReference>
<proteinExistence type="predicted"/>
<comment type="caution">
    <text evidence="2">The sequence shown here is derived from an EMBL/GenBank/DDBJ whole genome shotgun (WGS) entry which is preliminary data.</text>
</comment>
<evidence type="ECO:0000313" key="3">
    <source>
        <dbReference type="Proteomes" id="UP001370758"/>
    </source>
</evidence>
<feature type="region of interest" description="Disordered" evidence="1">
    <location>
        <begin position="203"/>
        <end position="229"/>
    </location>
</feature>
<evidence type="ECO:0000256" key="1">
    <source>
        <dbReference type="SAM" id="MobiDB-lite"/>
    </source>
</evidence>
<dbReference type="AlphaFoldDB" id="A0AAV9W4H9"/>
<accession>A0AAV9W4H9</accession>
<name>A0AAV9W4H9_9PEZI</name>
<keyword evidence="3" id="KW-1185">Reference proteome</keyword>
<dbReference type="Proteomes" id="UP001370758">
    <property type="component" value="Unassembled WGS sequence"/>
</dbReference>
<gene>
    <name evidence="2" type="ORF">TWF481_009311</name>
</gene>
<reference evidence="2 3" key="1">
    <citation type="submission" date="2023-08" db="EMBL/GenBank/DDBJ databases">
        <authorList>
            <person name="Palmer J.M."/>
        </authorList>
    </citation>
    <scope>NUCLEOTIDE SEQUENCE [LARGE SCALE GENOMIC DNA]</scope>
    <source>
        <strain evidence="2 3">TWF481</strain>
    </source>
</reference>